<gene>
    <name evidence="1" type="ORF">BBJ29_004683</name>
    <name evidence="2" type="ORF">BBP00_00003214</name>
</gene>
<dbReference type="EMBL" id="MBAD02002472">
    <property type="protein sequence ID" value="RLN47211.1"/>
    <property type="molecule type" value="Genomic_DNA"/>
</dbReference>
<dbReference type="Proteomes" id="UP000284657">
    <property type="component" value="Unassembled WGS sequence"/>
</dbReference>
<dbReference type="OrthoDB" id="10267235at2759"/>
<dbReference type="Proteomes" id="UP000277300">
    <property type="component" value="Unassembled WGS sequence"/>
</dbReference>
<name>A0A3F2RV10_9STRA</name>
<evidence type="ECO:0000313" key="4">
    <source>
        <dbReference type="Proteomes" id="UP000284657"/>
    </source>
</evidence>
<dbReference type="EMBL" id="MBDO02000065">
    <property type="protein sequence ID" value="RLN64781.1"/>
    <property type="molecule type" value="Genomic_DNA"/>
</dbReference>
<feature type="non-terminal residue" evidence="2">
    <location>
        <position position="63"/>
    </location>
</feature>
<sequence>MTNISLLTRPYLTAVAAANKAKLKLQASTVVTLKQCIPSWADVNADSVDVEHLGGAMTNLIFA</sequence>
<organism evidence="2 3">
    <name type="scientific">Phytophthora kernoviae</name>
    <dbReference type="NCBI Taxonomy" id="325452"/>
    <lineage>
        <taxon>Eukaryota</taxon>
        <taxon>Sar</taxon>
        <taxon>Stramenopiles</taxon>
        <taxon>Oomycota</taxon>
        <taxon>Peronosporomycetes</taxon>
        <taxon>Peronosporales</taxon>
        <taxon>Peronosporaceae</taxon>
        <taxon>Phytophthora</taxon>
    </lineage>
</organism>
<evidence type="ECO:0000313" key="1">
    <source>
        <dbReference type="EMBL" id="RLN47211.1"/>
    </source>
</evidence>
<reference evidence="3 4" key="1">
    <citation type="submission" date="2018-07" db="EMBL/GenBank/DDBJ databases">
        <title>Genome sequencing of oomycete isolates from Chile give support for New Zealand origin for Phytophthora kernoviae and make available the first Nothophytophthora sp. genome.</title>
        <authorList>
            <person name="Studholme D.J."/>
            <person name="Sanfuentes E."/>
            <person name="Panda P."/>
            <person name="Hill R."/>
            <person name="Sambles C."/>
            <person name="Grant M."/>
            <person name="Williams N.M."/>
            <person name="Mcdougal R.L."/>
        </authorList>
    </citation>
    <scope>NUCLEOTIDE SEQUENCE [LARGE SCALE GENOMIC DNA]</scope>
    <source>
        <strain evidence="2">Chile6</strain>
        <strain evidence="1">Chile7</strain>
    </source>
</reference>
<dbReference type="AlphaFoldDB" id="A0A3F2RV10"/>
<accession>A0A3F2RV10</accession>
<proteinExistence type="predicted"/>
<evidence type="ECO:0000313" key="3">
    <source>
        <dbReference type="Proteomes" id="UP000277300"/>
    </source>
</evidence>
<protein>
    <submittedName>
        <fullName evidence="2">Uncharacterized protein</fullName>
    </submittedName>
</protein>
<evidence type="ECO:0000313" key="2">
    <source>
        <dbReference type="EMBL" id="RLN64781.1"/>
    </source>
</evidence>
<comment type="caution">
    <text evidence="2">The sequence shown here is derived from an EMBL/GenBank/DDBJ whole genome shotgun (WGS) entry which is preliminary data.</text>
</comment>